<feature type="region of interest" description="Disordered" evidence="1">
    <location>
        <begin position="109"/>
        <end position="150"/>
    </location>
</feature>
<proteinExistence type="predicted"/>
<feature type="compositionally biased region" description="Low complexity" evidence="1">
    <location>
        <begin position="131"/>
        <end position="150"/>
    </location>
</feature>
<dbReference type="EMBL" id="JBANRG010000003">
    <property type="protein sequence ID" value="KAK7468910.1"/>
    <property type="molecule type" value="Genomic_DNA"/>
</dbReference>
<reference evidence="2 3" key="1">
    <citation type="submission" date="2024-01" db="EMBL/GenBank/DDBJ databases">
        <title>A draft genome for the cacao thread blight pathogen Marasmiellus scandens.</title>
        <authorList>
            <person name="Baruah I.K."/>
            <person name="Leung J."/>
            <person name="Bukari Y."/>
            <person name="Amoako-Attah I."/>
            <person name="Meinhardt L.W."/>
            <person name="Bailey B.A."/>
            <person name="Cohen S.P."/>
        </authorList>
    </citation>
    <scope>NUCLEOTIDE SEQUENCE [LARGE SCALE GENOMIC DNA]</scope>
    <source>
        <strain evidence="2 3">GH-19</strain>
    </source>
</reference>
<gene>
    <name evidence="2" type="ORF">VKT23_003407</name>
</gene>
<evidence type="ECO:0000313" key="2">
    <source>
        <dbReference type="EMBL" id="KAK7468910.1"/>
    </source>
</evidence>
<dbReference type="Proteomes" id="UP001498398">
    <property type="component" value="Unassembled WGS sequence"/>
</dbReference>
<evidence type="ECO:0000313" key="3">
    <source>
        <dbReference type="Proteomes" id="UP001498398"/>
    </source>
</evidence>
<comment type="caution">
    <text evidence="2">The sequence shown here is derived from an EMBL/GenBank/DDBJ whole genome shotgun (WGS) entry which is preliminary data.</text>
</comment>
<name>A0ABR1JXK6_9AGAR</name>
<feature type="compositionally biased region" description="Low complexity" evidence="1">
    <location>
        <begin position="110"/>
        <end position="119"/>
    </location>
</feature>
<feature type="compositionally biased region" description="Basic residues" evidence="1">
    <location>
        <begin position="211"/>
        <end position="230"/>
    </location>
</feature>
<accession>A0ABR1JXK6</accession>
<keyword evidence="3" id="KW-1185">Reference proteome</keyword>
<sequence>MTILFHVYDGDGTRSSIPYPEVNGVPISPEQVVHRQRMGIYNIYCGCPGEERRRANAWSVSGARDSQYKGKSFLQCAKPERYRCGYVVCLTDYYNFALEQAIHNAAHFRTPSTPSSSPAFSPPSGSPPFPHNQSHSSSTTPSESSSNFSPSESPFTSYLFSSPSGSSSASSSSSGSKKRSLIDLTSFEDEQVLSTPSRPPKRSKVELSTKKEKRKAVGKQKGKTKTNPKSKRNDDVAPTLWWCPKCNSVLVDEGANAHRCDTALVSIDINDP</sequence>
<organism evidence="2 3">
    <name type="scientific">Marasmiellus scandens</name>
    <dbReference type="NCBI Taxonomy" id="2682957"/>
    <lineage>
        <taxon>Eukaryota</taxon>
        <taxon>Fungi</taxon>
        <taxon>Dikarya</taxon>
        <taxon>Basidiomycota</taxon>
        <taxon>Agaricomycotina</taxon>
        <taxon>Agaricomycetes</taxon>
        <taxon>Agaricomycetidae</taxon>
        <taxon>Agaricales</taxon>
        <taxon>Marasmiineae</taxon>
        <taxon>Omphalotaceae</taxon>
        <taxon>Marasmiellus</taxon>
    </lineage>
</organism>
<feature type="compositionally biased region" description="Pro residues" evidence="1">
    <location>
        <begin position="120"/>
        <end position="130"/>
    </location>
</feature>
<protein>
    <submittedName>
        <fullName evidence="2">Uncharacterized protein</fullName>
    </submittedName>
</protein>
<feature type="region of interest" description="Disordered" evidence="1">
    <location>
        <begin position="190"/>
        <end position="234"/>
    </location>
</feature>
<evidence type="ECO:0000256" key="1">
    <source>
        <dbReference type="SAM" id="MobiDB-lite"/>
    </source>
</evidence>